<gene>
    <name evidence="2" type="ORF">M427DRAFT_177970</name>
</gene>
<keyword evidence="3" id="KW-1185">Reference proteome</keyword>
<proteinExistence type="predicted"/>
<reference evidence="2 3" key="1">
    <citation type="journal article" date="2015" name="Genome Biol. Evol.">
        <title>Phylogenomic analyses indicate that early fungi evolved digesting cell walls of algal ancestors of land plants.</title>
        <authorList>
            <person name="Chang Y."/>
            <person name="Wang S."/>
            <person name="Sekimoto S."/>
            <person name="Aerts A.L."/>
            <person name="Choi C."/>
            <person name="Clum A."/>
            <person name="LaButti K.M."/>
            <person name="Lindquist E.A."/>
            <person name="Yee Ngan C."/>
            <person name="Ohm R.A."/>
            <person name="Salamov A.A."/>
            <person name="Grigoriev I.V."/>
            <person name="Spatafora J.W."/>
            <person name="Berbee M.L."/>
        </authorList>
    </citation>
    <scope>NUCLEOTIDE SEQUENCE [LARGE SCALE GENOMIC DNA]</scope>
    <source>
        <strain evidence="2 3">JEL478</strain>
    </source>
</reference>
<dbReference type="Proteomes" id="UP000070544">
    <property type="component" value="Unassembled WGS sequence"/>
</dbReference>
<evidence type="ECO:0000256" key="1">
    <source>
        <dbReference type="SAM" id="MobiDB-lite"/>
    </source>
</evidence>
<feature type="region of interest" description="Disordered" evidence="1">
    <location>
        <begin position="419"/>
        <end position="465"/>
    </location>
</feature>
<name>A0A139AQ38_GONPJ</name>
<protein>
    <submittedName>
        <fullName evidence="2">Uncharacterized protein</fullName>
    </submittedName>
</protein>
<feature type="compositionally biased region" description="Basic and acidic residues" evidence="1">
    <location>
        <begin position="428"/>
        <end position="442"/>
    </location>
</feature>
<dbReference type="EMBL" id="KQ965740">
    <property type="protein sequence ID" value="KXS18867.1"/>
    <property type="molecule type" value="Genomic_DNA"/>
</dbReference>
<organism evidence="2 3">
    <name type="scientific">Gonapodya prolifera (strain JEL478)</name>
    <name type="common">Monoblepharis prolifera</name>
    <dbReference type="NCBI Taxonomy" id="1344416"/>
    <lineage>
        <taxon>Eukaryota</taxon>
        <taxon>Fungi</taxon>
        <taxon>Fungi incertae sedis</taxon>
        <taxon>Chytridiomycota</taxon>
        <taxon>Chytridiomycota incertae sedis</taxon>
        <taxon>Monoblepharidomycetes</taxon>
        <taxon>Monoblepharidales</taxon>
        <taxon>Gonapodyaceae</taxon>
        <taxon>Gonapodya</taxon>
    </lineage>
</organism>
<dbReference type="AlphaFoldDB" id="A0A139AQ38"/>
<evidence type="ECO:0000313" key="3">
    <source>
        <dbReference type="Proteomes" id="UP000070544"/>
    </source>
</evidence>
<feature type="compositionally biased region" description="Basic and acidic residues" evidence="1">
    <location>
        <begin position="456"/>
        <end position="465"/>
    </location>
</feature>
<evidence type="ECO:0000313" key="2">
    <source>
        <dbReference type="EMBL" id="KXS18867.1"/>
    </source>
</evidence>
<accession>A0A139AQ38</accession>
<sequence>MKCWYRRYRPTPQKYVLFFRWSRLLGHHRNLVNTLHLRPSKENAEALATGTSLLIFLFSTLSHTTIFDLDSYWHKERIRLRSVLKALPRSGGVPVLALYCYDRLLENGDTENRKPTFSIDLVPRAQAELQSFQQLGTVGAILGFELQIGEVNEVSVAMNAHSELEDELSMAVQYFPIVPPLIKVPILEICRHAFGVSFESMCNSVMQEVSASVPKEPMIESHFAVVNFLIDSINDQIRRVSALLSDQSLQKVPYPAMEFAHKQQHPSAVPRPEWNSVECLSLIQSFFSVRLLPPLRRPPLLIGDYALSEVDPVMYISKLYLHFADEASVCLGVASESLALVVEQIQQTWLRSGSPHFPFHLLGLALQDWTFQNLSSEFDQDHGADAFFLEPEWDLLRSQYAKSLPAKLNSWSVSWQTANPRSLNGSHTSREEGQRKRLHDEINLTTPRKKPNLAQRDSRQRFEGDRLSEALQQKLDALERSYSDIDVILKGPL</sequence>